<dbReference type="SMART" id="SM00089">
    <property type="entry name" value="PKD"/>
    <property type="match status" value="1"/>
</dbReference>
<dbReference type="PROSITE" id="PS50093">
    <property type="entry name" value="PKD"/>
    <property type="match status" value="1"/>
</dbReference>
<sequence>MDAYLYKFDLNCVHCLPRVSSKNNALVFGIIGAVAIALVVVYTVPLKLPGEKPKTFRVNADNFFKIKVGEKAPFVGVARDGVEPYRYAWNFGDGGTSQLQNTTHVYTKEGSYKVTLAVTDAAGTVTSISNTVTVYPPDANFTRQDRLLDY</sequence>
<organism evidence="3 4">
    <name type="scientific">Candidatus Nitrososphaera evergladensis SR1</name>
    <dbReference type="NCBI Taxonomy" id="1459636"/>
    <lineage>
        <taxon>Archaea</taxon>
        <taxon>Nitrososphaerota</taxon>
        <taxon>Nitrososphaeria</taxon>
        <taxon>Nitrososphaerales</taxon>
        <taxon>Nitrososphaeraceae</taxon>
        <taxon>Nitrososphaera</taxon>
    </lineage>
</organism>
<reference evidence="3 4" key="1">
    <citation type="journal article" date="2014" name="PLoS ONE">
        <title>Genome Sequence of Candidatus Nitrososphaera evergladensis from Group I.1b Enriched from Everglades Soil Reveals Novel Genomic Features of the Ammonia-Oxidizing Archaea.</title>
        <authorList>
            <person name="Zhalnina K.V."/>
            <person name="Dias R."/>
            <person name="Leonard M.T."/>
            <person name="Dorr de Quadros P."/>
            <person name="Camargo F.A."/>
            <person name="Drew J.C."/>
            <person name="Farmerie W.G."/>
            <person name="Daroub S.H."/>
            <person name="Triplett E.W."/>
        </authorList>
    </citation>
    <scope>NUCLEOTIDE SEQUENCE [LARGE SCALE GENOMIC DNA]</scope>
    <source>
        <strain evidence="3 4">SR1</strain>
    </source>
</reference>
<dbReference type="Proteomes" id="UP000028194">
    <property type="component" value="Chromosome"/>
</dbReference>
<evidence type="ECO:0000313" key="3">
    <source>
        <dbReference type="EMBL" id="AIF83473.1"/>
    </source>
</evidence>
<dbReference type="CDD" id="cd00146">
    <property type="entry name" value="PKD"/>
    <property type="match status" value="1"/>
</dbReference>
<feature type="transmembrane region" description="Helical" evidence="1">
    <location>
        <begin position="25"/>
        <end position="44"/>
    </location>
</feature>
<keyword evidence="1" id="KW-1133">Transmembrane helix</keyword>
<dbReference type="InterPro" id="IPR013783">
    <property type="entry name" value="Ig-like_fold"/>
</dbReference>
<accession>A0A075MQH8</accession>
<dbReference type="eggNOG" id="arCOG02508">
    <property type="taxonomic scope" value="Archaea"/>
</dbReference>
<dbReference type="EMBL" id="CP007174">
    <property type="protein sequence ID" value="AIF83473.1"/>
    <property type="molecule type" value="Genomic_DNA"/>
</dbReference>
<feature type="domain" description="PKD" evidence="2">
    <location>
        <begin position="83"/>
        <end position="141"/>
    </location>
</feature>
<dbReference type="OrthoDB" id="103676at2157"/>
<keyword evidence="1" id="KW-0812">Transmembrane</keyword>
<dbReference type="STRING" id="1459636.NTE_01408"/>
<dbReference type="InterPro" id="IPR035986">
    <property type="entry name" value="PKD_dom_sf"/>
</dbReference>
<dbReference type="HOGENOM" id="CLU_1736337_0_0_2"/>
<dbReference type="AlphaFoldDB" id="A0A075MQH8"/>
<keyword evidence="4" id="KW-1185">Reference proteome</keyword>
<dbReference type="InterPro" id="IPR022409">
    <property type="entry name" value="PKD/Chitinase_dom"/>
</dbReference>
<dbReference type="KEGG" id="nev:NTE_01408"/>
<dbReference type="Gene3D" id="2.60.40.10">
    <property type="entry name" value="Immunoglobulins"/>
    <property type="match status" value="1"/>
</dbReference>
<keyword evidence="1" id="KW-0472">Membrane</keyword>
<dbReference type="Pfam" id="PF18911">
    <property type="entry name" value="PKD_4"/>
    <property type="match status" value="1"/>
</dbReference>
<dbReference type="SUPFAM" id="SSF49299">
    <property type="entry name" value="PKD domain"/>
    <property type="match status" value="1"/>
</dbReference>
<dbReference type="InterPro" id="IPR000601">
    <property type="entry name" value="PKD_dom"/>
</dbReference>
<evidence type="ECO:0000313" key="4">
    <source>
        <dbReference type="Proteomes" id="UP000028194"/>
    </source>
</evidence>
<protein>
    <submittedName>
        <fullName evidence="3">PDK repeat-containing protein</fullName>
    </submittedName>
</protein>
<name>A0A075MQH8_9ARCH</name>
<gene>
    <name evidence="3" type="ORF">NTE_01408</name>
</gene>
<evidence type="ECO:0000259" key="2">
    <source>
        <dbReference type="PROSITE" id="PS50093"/>
    </source>
</evidence>
<evidence type="ECO:0000256" key="1">
    <source>
        <dbReference type="SAM" id="Phobius"/>
    </source>
</evidence>
<proteinExistence type="predicted"/>